<feature type="compositionally biased region" description="Basic and acidic residues" evidence="1">
    <location>
        <begin position="40"/>
        <end position="52"/>
    </location>
</feature>
<sequence>MTGFLTITVLDKKISQRMKYKYHQMMNVIMKKIRKKKTDDEYVSEEREINKETDEEYVDEEEETDEKYIDEEGEGNEKGEYKEEKDGCDNEYYGHYDQKTNYVNV</sequence>
<dbReference type="AlphaFoldDB" id="A0A8H3L1N4"/>
<evidence type="ECO:0000313" key="3">
    <source>
        <dbReference type="Proteomes" id="UP000615446"/>
    </source>
</evidence>
<accession>A0A8H3L1N4</accession>
<dbReference type="Proteomes" id="UP000615446">
    <property type="component" value="Unassembled WGS sequence"/>
</dbReference>
<protein>
    <submittedName>
        <fullName evidence="2">Uncharacterized protein</fullName>
    </submittedName>
</protein>
<proteinExistence type="predicted"/>
<organism evidence="2 3">
    <name type="scientific">Rhizophagus clarus</name>
    <dbReference type="NCBI Taxonomy" id="94130"/>
    <lineage>
        <taxon>Eukaryota</taxon>
        <taxon>Fungi</taxon>
        <taxon>Fungi incertae sedis</taxon>
        <taxon>Mucoromycota</taxon>
        <taxon>Glomeromycotina</taxon>
        <taxon>Glomeromycetes</taxon>
        <taxon>Glomerales</taxon>
        <taxon>Glomeraceae</taxon>
        <taxon>Rhizophagus</taxon>
    </lineage>
</organism>
<feature type="region of interest" description="Disordered" evidence="1">
    <location>
        <begin position="40"/>
        <end position="93"/>
    </location>
</feature>
<comment type="caution">
    <text evidence="2">The sequence shown here is derived from an EMBL/GenBank/DDBJ whole genome shotgun (WGS) entry which is preliminary data.</text>
</comment>
<name>A0A8H3L1N4_9GLOM</name>
<gene>
    <name evidence="2" type="ORF">RCL2_000629900</name>
</gene>
<evidence type="ECO:0000313" key="2">
    <source>
        <dbReference type="EMBL" id="GES78984.1"/>
    </source>
</evidence>
<reference evidence="2" key="1">
    <citation type="submission" date="2019-10" db="EMBL/GenBank/DDBJ databases">
        <title>Conservation and host-specific expression of non-tandemly repeated heterogenous ribosome RNA gene in arbuscular mycorrhizal fungi.</title>
        <authorList>
            <person name="Maeda T."/>
            <person name="Kobayashi Y."/>
            <person name="Nakagawa T."/>
            <person name="Ezawa T."/>
            <person name="Yamaguchi K."/>
            <person name="Bino T."/>
            <person name="Nishimoto Y."/>
            <person name="Shigenobu S."/>
            <person name="Kawaguchi M."/>
        </authorList>
    </citation>
    <scope>NUCLEOTIDE SEQUENCE</scope>
    <source>
        <strain evidence="2">HR1</strain>
    </source>
</reference>
<dbReference type="EMBL" id="BLAL01000041">
    <property type="protein sequence ID" value="GES78984.1"/>
    <property type="molecule type" value="Genomic_DNA"/>
</dbReference>
<feature type="compositionally biased region" description="Acidic residues" evidence="1">
    <location>
        <begin position="53"/>
        <end position="74"/>
    </location>
</feature>
<feature type="compositionally biased region" description="Basic and acidic residues" evidence="1">
    <location>
        <begin position="75"/>
        <end position="93"/>
    </location>
</feature>
<evidence type="ECO:0000256" key="1">
    <source>
        <dbReference type="SAM" id="MobiDB-lite"/>
    </source>
</evidence>